<evidence type="ECO:0000313" key="2">
    <source>
        <dbReference type="Proteomes" id="UP000269396"/>
    </source>
</evidence>
<organism evidence="1 2">
    <name type="scientific">Schistosoma mattheei</name>
    <dbReference type="NCBI Taxonomy" id="31246"/>
    <lineage>
        <taxon>Eukaryota</taxon>
        <taxon>Metazoa</taxon>
        <taxon>Spiralia</taxon>
        <taxon>Lophotrochozoa</taxon>
        <taxon>Platyhelminthes</taxon>
        <taxon>Trematoda</taxon>
        <taxon>Digenea</taxon>
        <taxon>Strigeidida</taxon>
        <taxon>Schistosomatoidea</taxon>
        <taxon>Schistosomatidae</taxon>
        <taxon>Schistosoma</taxon>
    </lineage>
</organism>
<sequence>MWELGDEDICDALKEALNPVVETLKISPLSGAKILYNHLNQQ</sequence>
<name>A0A3P8HCI4_9TREM</name>
<accession>A0A3P8HCI4</accession>
<dbReference type="EMBL" id="UZAL01043652">
    <property type="protein sequence ID" value="VDP81568.1"/>
    <property type="molecule type" value="Genomic_DNA"/>
</dbReference>
<gene>
    <name evidence="1" type="ORF">SMTD_LOCUS20099</name>
</gene>
<proteinExistence type="predicted"/>
<reference evidence="1 2" key="1">
    <citation type="submission" date="2018-11" db="EMBL/GenBank/DDBJ databases">
        <authorList>
            <consortium name="Pathogen Informatics"/>
        </authorList>
    </citation>
    <scope>NUCLEOTIDE SEQUENCE [LARGE SCALE GENOMIC DNA]</scope>
    <source>
        <strain>Denwood</strain>
        <strain evidence="2">Zambia</strain>
    </source>
</reference>
<evidence type="ECO:0000313" key="1">
    <source>
        <dbReference type="EMBL" id="VDP81568.1"/>
    </source>
</evidence>
<keyword evidence="2" id="KW-1185">Reference proteome</keyword>
<dbReference type="Proteomes" id="UP000269396">
    <property type="component" value="Unassembled WGS sequence"/>
</dbReference>
<protein>
    <submittedName>
        <fullName evidence="1">Uncharacterized protein</fullName>
    </submittedName>
</protein>
<dbReference type="AlphaFoldDB" id="A0A3P8HCI4"/>